<proteinExistence type="predicted"/>
<gene>
    <name evidence="1" type="ORF">N7456_006759</name>
</gene>
<dbReference type="EMBL" id="JAPQKH010000004">
    <property type="protein sequence ID" value="KAJ5100707.1"/>
    <property type="molecule type" value="Genomic_DNA"/>
</dbReference>
<dbReference type="Proteomes" id="UP001149165">
    <property type="component" value="Unassembled WGS sequence"/>
</dbReference>
<dbReference type="AlphaFoldDB" id="A0A9W9FIC2"/>
<accession>A0A9W9FIC2</accession>
<protein>
    <submittedName>
        <fullName evidence="1">Uncharacterized protein</fullName>
    </submittedName>
</protein>
<reference evidence="1" key="1">
    <citation type="submission" date="2022-11" db="EMBL/GenBank/DDBJ databases">
        <authorList>
            <person name="Petersen C."/>
        </authorList>
    </citation>
    <scope>NUCLEOTIDE SEQUENCE</scope>
    <source>
        <strain evidence="1">IBT 30069</strain>
    </source>
</reference>
<evidence type="ECO:0000313" key="1">
    <source>
        <dbReference type="EMBL" id="KAJ5100707.1"/>
    </source>
</evidence>
<sequence>MKAIVTSILRANLRFIGIFTNQQTGFAVASISAKDLFETQAMKDAHIDYAKDRLVSRYEKKSLIALIGALMNPPVI</sequence>
<organism evidence="1 2">
    <name type="scientific">Penicillium angulare</name>
    <dbReference type="NCBI Taxonomy" id="116970"/>
    <lineage>
        <taxon>Eukaryota</taxon>
        <taxon>Fungi</taxon>
        <taxon>Dikarya</taxon>
        <taxon>Ascomycota</taxon>
        <taxon>Pezizomycotina</taxon>
        <taxon>Eurotiomycetes</taxon>
        <taxon>Eurotiomycetidae</taxon>
        <taxon>Eurotiales</taxon>
        <taxon>Aspergillaceae</taxon>
        <taxon>Penicillium</taxon>
    </lineage>
</organism>
<keyword evidence="2" id="KW-1185">Reference proteome</keyword>
<evidence type="ECO:0000313" key="2">
    <source>
        <dbReference type="Proteomes" id="UP001149165"/>
    </source>
</evidence>
<reference evidence="1" key="2">
    <citation type="journal article" date="2023" name="IMA Fungus">
        <title>Comparative genomic study of the Penicillium genus elucidates a diverse pangenome and 15 lateral gene transfer events.</title>
        <authorList>
            <person name="Petersen C."/>
            <person name="Sorensen T."/>
            <person name="Nielsen M.R."/>
            <person name="Sondergaard T.E."/>
            <person name="Sorensen J.L."/>
            <person name="Fitzpatrick D.A."/>
            <person name="Frisvad J.C."/>
            <person name="Nielsen K.L."/>
        </authorList>
    </citation>
    <scope>NUCLEOTIDE SEQUENCE</scope>
    <source>
        <strain evidence="1">IBT 30069</strain>
    </source>
</reference>
<name>A0A9W9FIC2_9EURO</name>
<comment type="caution">
    <text evidence="1">The sequence shown here is derived from an EMBL/GenBank/DDBJ whole genome shotgun (WGS) entry which is preliminary data.</text>
</comment>